<keyword evidence="2" id="KW-1185">Reference proteome</keyword>
<accession>A0A0R1HJ05</accession>
<dbReference type="PANTHER" id="PTHR38451">
    <property type="entry name" value="TRNA (ADENINE(22)-N(1))-METHYLTRANSFERASE"/>
    <property type="match status" value="1"/>
</dbReference>
<dbReference type="PIRSF" id="PIRSF018637">
    <property type="entry name" value="TrmK"/>
    <property type="match status" value="1"/>
</dbReference>
<dbReference type="Proteomes" id="UP000051450">
    <property type="component" value="Unassembled WGS sequence"/>
</dbReference>
<dbReference type="Pfam" id="PF04816">
    <property type="entry name" value="TrmK"/>
    <property type="match status" value="1"/>
</dbReference>
<dbReference type="GO" id="GO:0160105">
    <property type="term" value="F:tRNA (adenine(22)-N1)-methyltransferase activity"/>
    <property type="evidence" value="ECO:0007669"/>
    <property type="project" value="InterPro"/>
</dbReference>
<sequence length="231" mass="26309">MDARHLSDRLIKVAKFVLKDARLADIGSDHAYLPAYLAINKIISYAVAGEVAKGPYENAVTEINTERLDHMIMPRLANGLKAIKMDDNIDTITIAGMGGPLIRDIFNADLEKLAGVRRLIIQPNVGQELIREWLMNHSYQIIDEDIVEDDHHVYEIIVAEKVSNKVGYSSLDLKYGPNLRIEQNEVFKSKWQHQMAKKREVLKHFAAANEVPIDKKKVLEIDIKEIEEMLK</sequence>
<reference evidence="1 2" key="1">
    <citation type="journal article" date="2015" name="Genome Announc.">
        <title>Expanding the biotechnology potential of lactobacilli through comparative genomics of 213 strains and associated genera.</title>
        <authorList>
            <person name="Sun Z."/>
            <person name="Harris H.M."/>
            <person name="McCann A."/>
            <person name="Guo C."/>
            <person name="Argimon S."/>
            <person name="Zhang W."/>
            <person name="Yang X."/>
            <person name="Jeffery I.B."/>
            <person name="Cooney J.C."/>
            <person name="Kagawa T.F."/>
            <person name="Liu W."/>
            <person name="Song Y."/>
            <person name="Salvetti E."/>
            <person name="Wrobel A."/>
            <person name="Rasinkangas P."/>
            <person name="Parkhill J."/>
            <person name="Rea M.C."/>
            <person name="O'Sullivan O."/>
            <person name="Ritari J."/>
            <person name="Douillard F.P."/>
            <person name="Paul Ross R."/>
            <person name="Yang R."/>
            <person name="Briner A.E."/>
            <person name="Felis G.E."/>
            <person name="de Vos W.M."/>
            <person name="Barrangou R."/>
            <person name="Klaenhammer T.R."/>
            <person name="Caufield P.W."/>
            <person name="Cui Y."/>
            <person name="Zhang H."/>
            <person name="O'Toole P.W."/>
        </authorList>
    </citation>
    <scope>NUCLEOTIDE SEQUENCE [LARGE SCALE GENOMIC DNA]</scope>
    <source>
        <strain evidence="1 2">DSM 15638</strain>
    </source>
</reference>
<dbReference type="EMBL" id="AZDI01000001">
    <property type="protein sequence ID" value="KRK46638.1"/>
    <property type="molecule type" value="Genomic_DNA"/>
</dbReference>
<evidence type="ECO:0000313" key="1">
    <source>
        <dbReference type="EMBL" id="KRK46638.1"/>
    </source>
</evidence>
<dbReference type="PATRIC" id="fig|1423719.4.peg.264"/>
<comment type="caution">
    <text evidence="1">The sequence shown here is derived from an EMBL/GenBank/DDBJ whole genome shotgun (WGS) entry which is preliminary data.</text>
</comment>
<organism evidence="1 2">
    <name type="scientific">Dellaglioa algida DSM 15638</name>
    <dbReference type="NCBI Taxonomy" id="1423719"/>
    <lineage>
        <taxon>Bacteria</taxon>
        <taxon>Bacillati</taxon>
        <taxon>Bacillota</taxon>
        <taxon>Bacilli</taxon>
        <taxon>Lactobacillales</taxon>
        <taxon>Lactobacillaceae</taxon>
        <taxon>Dellaglioa</taxon>
    </lineage>
</organism>
<dbReference type="Gene3D" id="1.10.287.1890">
    <property type="match status" value="1"/>
</dbReference>
<dbReference type="InterPro" id="IPR029063">
    <property type="entry name" value="SAM-dependent_MTases_sf"/>
</dbReference>
<name>A0A0R1HJ05_9LACO</name>
<keyword evidence="1" id="KW-0808">Transferase</keyword>
<dbReference type="STRING" id="1423719.FC66_GL000262"/>
<proteinExistence type="predicted"/>
<dbReference type="RefSeq" id="WP_057973579.1">
    <property type="nucleotide sequence ID" value="NZ_AZDI01000001.1"/>
</dbReference>
<gene>
    <name evidence="1" type="ORF">FC66_GL000262</name>
</gene>
<dbReference type="GO" id="GO:0032259">
    <property type="term" value="P:methylation"/>
    <property type="evidence" value="ECO:0007669"/>
    <property type="project" value="UniProtKB-KW"/>
</dbReference>
<dbReference type="OrthoDB" id="5881184at2"/>
<dbReference type="InterPro" id="IPR006901">
    <property type="entry name" value="TrmK"/>
</dbReference>
<dbReference type="PANTHER" id="PTHR38451:SF1">
    <property type="entry name" value="TRNA (ADENINE(22)-N(1))-METHYLTRANSFERASE"/>
    <property type="match status" value="1"/>
</dbReference>
<dbReference type="AlphaFoldDB" id="A0A0R1HJ05"/>
<protein>
    <submittedName>
        <fullName evidence="1">SAM-dependent methyltransferase</fullName>
    </submittedName>
</protein>
<dbReference type="Gene3D" id="3.40.50.150">
    <property type="entry name" value="Vaccinia Virus protein VP39"/>
    <property type="match status" value="1"/>
</dbReference>
<evidence type="ECO:0000313" key="2">
    <source>
        <dbReference type="Proteomes" id="UP000051450"/>
    </source>
</evidence>
<keyword evidence="1" id="KW-0489">Methyltransferase</keyword>